<evidence type="ECO:0000313" key="1">
    <source>
        <dbReference type="Proteomes" id="UP000887580"/>
    </source>
</evidence>
<name>A0AC35FH88_9BILA</name>
<proteinExistence type="predicted"/>
<evidence type="ECO:0000313" key="2">
    <source>
        <dbReference type="WBParaSite" id="PS1159_v2.g17477.t1"/>
    </source>
</evidence>
<sequence length="106" mass="12705">MPLTGRVQSLRVDIDFSDKKLWIVGDYDYYEVFINLCFLKDYIYRCEYDNLSFNEMRVTYEDFKIISKTIKTFYAFYTDIEGPKDDEYLSVGDILATIPQIVEFRL</sequence>
<reference evidence="2" key="1">
    <citation type="submission" date="2022-11" db="UniProtKB">
        <authorList>
            <consortium name="WormBaseParasite"/>
        </authorList>
    </citation>
    <scope>IDENTIFICATION</scope>
</reference>
<accession>A0AC35FH88</accession>
<dbReference type="WBParaSite" id="PS1159_v2.g17477.t1">
    <property type="protein sequence ID" value="PS1159_v2.g17477.t1"/>
    <property type="gene ID" value="PS1159_v2.g17477"/>
</dbReference>
<organism evidence="1 2">
    <name type="scientific">Panagrolaimus sp. PS1159</name>
    <dbReference type="NCBI Taxonomy" id="55785"/>
    <lineage>
        <taxon>Eukaryota</taxon>
        <taxon>Metazoa</taxon>
        <taxon>Ecdysozoa</taxon>
        <taxon>Nematoda</taxon>
        <taxon>Chromadorea</taxon>
        <taxon>Rhabditida</taxon>
        <taxon>Tylenchina</taxon>
        <taxon>Panagrolaimomorpha</taxon>
        <taxon>Panagrolaimoidea</taxon>
        <taxon>Panagrolaimidae</taxon>
        <taxon>Panagrolaimus</taxon>
    </lineage>
</organism>
<protein>
    <submittedName>
        <fullName evidence="2">Uncharacterized protein</fullName>
    </submittedName>
</protein>
<dbReference type="Proteomes" id="UP000887580">
    <property type="component" value="Unplaced"/>
</dbReference>